<accession>A0ABP9J636</accession>
<dbReference type="Proteomes" id="UP001501759">
    <property type="component" value="Unassembled WGS sequence"/>
</dbReference>
<evidence type="ECO:0000313" key="4">
    <source>
        <dbReference type="Proteomes" id="UP001501759"/>
    </source>
</evidence>
<name>A0ABP9J636_9ACTN</name>
<reference evidence="4" key="1">
    <citation type="journal article" date="2019" name="Int. J. Syst. Evol. Microbiol.">
        <title>The Global Catalogue of Microorganisms (GCM) 10K type strain sequencing project: providing services to taxonomists for standard genome sequencing and annotation.</title>
        <authorList>
            <consortium name="The Broad Institute Genomics Platform"/>
            <consortium name="The Broad Institute Genome Sequencing Center for Infectious Disease"/>
            <person name="Wu L."/>
            <person name="Ma J."/>
        </authorList>
    </citation>
    <scope>NUCLEOTIDE SEQUENCE [LARGE SCALE GENOMIC DNA]</scope>
    <source>
        <strain evidence="4">JCM 18409</strain>
    </source>
</reference>
<feature type="compositionally biased region" description="Low complexity" evidence="1">
    <location>
        <begin position="209"/>
        <end position="228"/>
    </location>
</feature>
<feature type="transmembrane region" description="Helical" evidence="2">
    <location>
        <begin position="109"/>
        <end position="127"/>
    </location>
</feature>
<organism evidence="3 4">
    <name type="scientific">Streptomyces siamensis</name>
    <dbReference type="NCBI Taxonomy" id="1274986"/>
    <lineage>
        <taxon>Bacteria</taxon>
        <taxon>Bacillati</taxon>
        <taxon>Actinomycetota</taxon>
        <taxon>Actinomycetes</taxon>
        <taxon>Kitasatosporales</taxon>
        <taxon>Streptomycetaceae</taxon>
        <taxon>Streptomyces</taxon>
    </lineage>
</organism>
<proteinExistence type="predicted"/>
<feature type="compositionally biased region" description="Polar residues" evidence="1">
    <location>
        <begin position="180"/>
        <end position="196"/>
    </location>
</feature>
<evidence type="ECO:0000256" key="2">
    <source>
        <dbReference type="SAM" id="Phobius"/>
    </source>
</evidence>
<keyword evidence="2" id="KW-0812">Transmembrane</keyword>
<feature type="region of interest" description="Disordered" evidence="1">
    <location>
        <begin position="80"/>
        <end position="99"/>
    </location>
</feature>
<evidence type="ECO:0008006" key="5">
    <source>
        <dbReference type="Google" id="ProtNLM"/>
    </source>
</evidence>
<dbReference type="EMBL" id="BAABKB010000021">
    <property type="protein sequence ID" value="GAA5021847.1"/>
    <property type="molecule type" value="Genomic_DNA"/>
</dbReference>
<keyword evidence="2" id="KW-0472">Membrane</keyword>
<comment type="caution">
    <text evidence="3">The sequence shown here is derived from an EMBL/GenBank/DDBJ whole genome shotgun (WGS) entry which is preliminary data.</text>
</comment>
<evidence type="ECO:0000256" key="1">
    <source>
        <dbReference type="SAM" id="MobiDB-lite"/>
    </source>
</evidence>
<keyword evidence="2" id="KW-1133">Transmembrane helix</keyword>
<gene>
    <name evidence="3" type="ORF">GCM10023335_53240</name>
</gene>
<evidence type="ECO:0000313" key="3">
    <source>
        <dbReference type="EMBL" id="GAA5021847.1"/>
    </source>
</evidence>
<protein>
    <recommendedName>
        <fullName evidence="5">Zinc ribbon domain-containing protein</fullName>
    </recommendedName>
</protein>
<feature type="region of interest" description="Disordered" evidence="1">
    <location>
        <begin position="43"/>
        <end position="70"/>
    </location>
</feature>
<dbReference type="RefSeq" id="WP_345654373.1">
    <property type="nucleotide sequence ID" value="NZ_BAABKB010000021.1"/>
</dbReference>
<feature type="compositionally biased region" description="Polar residues" evidence="1">
    <location>
        <begin position="237"/>
        <end position="264"/>
    </location>
</feature>
<keyword evidence="4" id="KW-1185">Reference proteome</keyword>
<feature type="region of interest" description="Disordered" evidence="1">
    <location>
        <begin position="131"/>
        <end position="264"/>
    </location>
</feature>
<sequence>MDYCSSCRRHLNGALVCPGCGAYAPDIAPRTADGRIRLAPARTGGAPAATARRADTGAGTGAGAWYDSPSDDVVPYSPAAEADSMPPLQQGRAARRRQLARWKKNKRRAAVASAVALFGGGLTVAAMDRHSTDRTQAATAPDDPTMDVAQEQPPGQNRPPSTAAPEQDARRSSPAHSLPQPATTNAPRQQSLSATPRATLPIVRSDNTAPARPAAPSTPQPQSTAPAADSTAPDRPGTTTEQSSEPTTAHGTDSSGSQTSSPALISTSPTEICLLVVCLG</sequence>